<dbReference type="GO" id="GO:0005634">
    <property type="term" value="C:nucleus"/>
    <property type="evidence" value="ECO:0007669"/>
    <property type="project" value="UniProtKB-SubCell"/>
</dbReference>
<dbReference type="EMBL" id="JBHFQA010000022">
    <property type="protein sequence ID" value="KAL2078833.1"/>
    <property type="molecule type" value="Genomic_DNA"/>
</dbReference>
<gene>
    <name evidence="14" type="ORF">ACEWY4_004931</name>
    <name evidence="13" type="ORF">ACEWY4_008428</name>
    <name evidence="12" type="ORF">ACEWY4_024359</name>
    <name evidence="10" type="ORF">ACEWY4_024577</name>
    <name evidence="11" type="ORF">ACEWY4_024764</name>
</gene>
<evidence type="ECO:0000256" key="1">
    <source>
        <dbReference type="ARBA" id="ARBA00001968"/>
    </source>
</evidence>
<comment type="cofactor">
    <cofactor evidence="1">
        <name>a divalent metal cation</name>
        <dbReference type="ChEBI" id="CHEBI:60240"/>
    </cofactor>
</comment>
<keyword evidence="8" id="KW-1133">Transmembrane helix</keyword>
<dbReference type="EMBL" id="JBHFQA010000022">
    <property type="protein sequence ID" value="KAL2079020.1"/>
    <property type="molecule type" value="Genomic_DNA"/>
</dbReference>
<accession>A0ABD1KMX3</accession>
<reference evidence="14 15" key="1">
    <citation type="submission" date="2024-09" db="EMBL/GenBank/DDBJ databases">
        <title>A chromosome-level genome assembly of Gray's grenadier anchovy, Coilia grayii.</title>
        <authorList>
            <person name="Fu Z."/>
        </authorList>
    </citation>
    <scope>NUCLEOTIDE SEQUENCE [LARGE SCALE GENOMIC DNA]</scope>
    <source>
        <strain evidence="14">G4</strain>
        <tissue evidence="14">Muscle</tissue>
    </source>
</reference>
<dbReference type="AlphaFoldDB" id="A0ABD1KMX3"/>
<dbReference type="EMBL" id="JBHFQA010000004">
    <property type="protein sequence ID" value="KAL2100537.1"/>
    <property type="molecule type" value="Genomic_DNA"/>
</dbReference>
<dbReference type="PANTHER" id="PTHR22930:SF85">
    <property type="entry name" value="GH03217P-RELATED"/>
    <property type="match status" value="1"/>
</dbReference>
<sequence length="423" mass="48615">MEIQNLVVLSILLFIYFLIHKQNTALVFLGAMRRRRRQQDAEILDSGLRLTSSIDLIPVPPRNTRKYWMKVRSRDWWDRVVLHEFSDLEWKSNFRVSRQSFVKLCGLSESFMAPDAVTVREAIPLPMRVAIVLYRLGSSAEYRIVANQFGVHKCTVKKFVYMFCNGMVNGPVKQLIRMPNEEEAAEISKRFQAAHGIPQIMGLIDGTHIPVLPPAQGYRDFVNRKGWPSYVLQAVVDDRCCFRSISCKMPGSAHDANVLRQSNLFKKAHLLPRGVRDIEGEKIPLQIVGDPAYPLLSWLLKGYINSPNLTPEQESFNVYLNSARVGVEMSFGILKSRWRVLLKRSDFHFKFAPIMIATCCALHNFCQNENDFPSSNWIEEPNFTNDPQPRPDNCHDASFNTTAREALTRYMAAHFPLRTGHYH</sequence>
<evidence type="ECO:0000313" key="14">
    <source>
        <dbReference type="EMBL" id="KAL2100537.1"/>
    </source>
</evidence>
<comment type="similarity">
    <text evidence="3">Belongs to the HARBI1 family.</text>
</comment>
<evidence type="ECO:0000256" key="2">
    <source>
        <dbReference type="ARBA" id="ARBA00004123"/>
    </source>
</evidence>
<protein>
    <recommendedName>
        <fullName evidence="9">DDE Tnp4 domain-containing protein</fullName>
    </recommendedName>
</protein>
<evidence type="ECO:0000256" key="3">
    <source>
        <dbReference type="ARBA" id="ARBA00006958"/>
    </source>
</evidence>
<dbReference type="GO" id="GO:0046872">
    <property type="term" value="F:metal ion binding"/>
    <property type="evidence" value="ECO:0007669"/>
    <property type="project" value="UniProtKB-KW"/>
</dbReference>
<comment type="caution">
    <text evidence="14">The sequence shown here is derived from an EMBL/GenBank/DDBJ whole genome shotgun (WGS) entry which is preliminary data.</text>
</comment>
<dbReference type="EMBL" id="JBHFQA010000021">
    <property type="protein sequence ID" value="KAL2080566.1"/>
    <property type="molecule type" value="Genomic_DNA"/>
</dbReference>
<evidence type="ECO:0000256" key="6">
    <source>
        <dbReference type="ARBA" id="ARBA00022801"/>
    </source>
</evidence>
<dbReference type="Pfam" id="PF13359">
    <property type="entry name" value="DDE_Tnp_4"/>
    <property type="match status" value="1"/>
</dbReference>
<keyword evidence="4" id="KW-0540">Nuclease</keyword>
<dbReference type="InterPro" id="IPR027806">
    <property type="entry name" value="HARBI1_dom"/>
</dbReference>
<dbReference type="Proteomes" id="UP001591681">
    <property type="component" value="Unassembled WGS sequence"/>
</dbReference>
<keyword evidence="8" id="KW-0812">Transmembrane</keyword>
<evidence type="ECO:0000256" key="7">
    <source>
        <dbReference type="ARBA" id="ARBA00023242"/>
    </source>
</evidence>
<dbReference type="GO" id="GO:0004518">
    <property type="term" value="F:nuclease activity"/>
    <property type="evidence" value="ECO:0007669"/>
    <property type="project" value="UniProtKB-KW"/>
</dbReference>
<evidence type="ECO:0000259" key="9">
    <source>
        <dbReference type="Pfam" id="PF13359"/>
    </source>
</evidence>
<keyword evidence="6" id="KW-0378">Hydrolase</keyword>
<feature type="transmembrane region" description="Helical" evidence="8">
    <location>
        <begin position="6"/>
        <end position="29"/>
    </location>
</feature>
<evidence type="ECO:0000256" key="4">
    <source>
        <dbReference type="ARBA" id="ARBA00022722"/>
    </source>
</evidence>
<evidence type="ECO:0000313" key="13">
    <source>
        <dbReference type="EMBL" id="KAL2096280.1"/>
    </source>
</evidence>
<keyword evidence="15" id="KW-1185">Reference proteome</keyword>
<keyword evidence="7" id="KW-0539">Nucleus</keyword>
<proteinExistence type="inferred from homology"/>
<evidence type="ECO:0000256" key="5">
    <source>
        <dbReference type="ARBA" id="ARBA00022723"/>
    </source>
</evidence>
<keyword evidence="8" id="KW-0472">Membrane</keyword>
<name>A0ABD1KMX3_9TELE</name>
<evidence type="ECO:0000313" key="15">
    <source>
        <dbReference type="Proteomes" id="UP001591681"/>
    </source>
</evidence>
<comment type="subcellular location">
    <subcellularLocation>
        <location evidence="2">Nucleus</location>
    </subcellularLocation>
</comment>
<dbReference type="InterPro" id="IPR045249">
    <property type="entry name" value="HARBI1-like"/>
</dbReference>
<organism evidence="14 15">
    <name type="scientific">Coilia grayii</name>
    <name type="common">Gray's grenadier anchovy</name>
    <dbReference type="NCBI Taxonomy" id="363190"/>
    <lineage>
        <taxon>Eukaryota</taxon>
        <taxon>Metazoa</taxon>
        <taxon>Chordata</taxon>
        <taxon>Craniata</taxon>
        <taxon>Vertebrata</taxon>
        <taxon>Euteleostomi</taxon>
        <taxon>Actinopterygii</taxon>
        <taxon>Neopterygii</taxon>
        <taxon>Teleostei</taxon>
        <taxon>Clupei</taxon>
        <taxon>Clupeiformes</taxon>
        <taxon>Clupeoidei</taxon>
        <taxon>Engraulidae</taxon>
        <taxon>Coilinae</taxon>
        <taxon>Coilia</taxon>
    </lineage>
</organism>
<keyword evidence="5" id="KW-0479">Metal-binding</keyword>
<dbReference type="GO" id="GO:0016787">
    <property type="term" value="F:hydrolase activity"/>
    <property type="evidence" value="ECO:0007669"/>
    <property type="project" value="UniProtKB-KW"/>
</dbReference>
<dbReference type="EMBL" id="JBHFQA010000007">
    <property type="protein sequence ID" value="KAL2096280.1"/>
    <property type="molecule type" value="Genomic_DNA"/>
</dbReference>
<evidence type="ECO:0000256" key="8">
    <source>
        <dbReference type="SAM" id="Phobius"/>
    </source>
</evidence>
<feature type="domain" description="DDE Tnp4" evidence="9">
    <location>
        <begin position="204"/>
        <end position="364"/>
    </location>
</feature>
<dbReference type="PANTHER" id="PTHR22930">
    <property type="match status" value="1"/>
</dbReference>
<evidence type="ECO:0000313" key="11">
    <source>
        <dbReference type="EMBL" id="KAL2079020.1"/>
    </source>
</evidence>
<evidence type="ECO:0000313" key="12">
    <source>
        <dbReference type="EMBL" id="KAL2080566.1"/>
    </source>
</evidence>
<evidence type="ECO:0000313" key="10">
    <source>
        <dbReference type="EMBL" id="KAL2078833.1"/>
    </source>
</evidence>